<dbReference type="InterPro" id="IPR016181">
    <property type="entry name" value="Acyl_CoA_acyltransferase"/>
</dbReference>
<name>A0A3S3QHK5_9FLAO</name>
<sequence length="180" mass="20708">MKIKPLTHFTKDGKEIIIRQAEERDATKLIDLKKGYLKNSTSIPMLVSEYKNDEQMEKDLIHRFISERNSLLLVAEHDDTIIGNIDIIGSQRKKMFHTGVVGMGIANGWRNMSIGSYLMEGALKWTLSSSYLSVIWLEVYSDNKGGIKLYEKFGFEPCGFIKNFFMEENPVDKITMVKYL</sequence>
<protein>
    <submittedName>
        <fullName evidence="2">GNAT family N-acetyltransferase</fullName>
    </submittedName>
</protein>
<keyword evidence="2" id="KW-0808">Transferase</keyword>
<dbReference type="PANTHER" id="PTHR43072">
    <property type="entry name" value="N-ACETYLTRANSFERASE"/>
    <property type="match status" value="1"/>
</dbReference>
<evidence type="ECO:0000313" key="3">
    <source>
        <dbReference type="Proteomes" id="UP000287527"/>
    </source>
</evidence>
<evidence type="ECO:0000313" key="2">
    <source>
        <dbReference type="EMBL" id="RWW96676.1"/>
    </source>
</evidence>
<keyword evidence="3" id="KW-1185">Reference proteome</keyword>
<dbReference type="Gene3D" id="3.40.630.30">
    <property type="match status" value="1"/>
</dbReference>
<dbReference type="RefSeq" id="WP_128390579.1">
    <property type="nucleotide sequence ID" value="NZ_SBII01000010.1"/>
</dbReference>
<dbReference type="Proteomes" id="UP000287527">
    <property type="component" value="Unassembled WGS sequence"/>
</dbReference>
<dbReference type="CDD" id="cd04301">
    <property type="entry name" value="NAT_SF"/>
    <property type="match status" value="1"/>
</dbReference>
<organism evidence="2 3">
    <name type="scientific">Flavobacterium cerinum</name>
    <dbReference type="NCBI Taxonomy" id="2502784"/>
    <lineage>
        <taxon>Bacteria</taxon>
        <taxon>Pseudomonadati</taxon>
        <taxon>Bacteroidota</taxon>
        <taxon>Flavobacteriia</taxon>
        <taxon>Flavobacteriales</taxon>
        <taxon>Flavobacteriaceae</taxon>
        <taxon>Flavobacterium</taxon>
    </lineage>
</organism>
<dbReference type="EMBL" id="SBII01000010">
    <property type="protein sequence ID" value="RWW96676.1"/>
    <property type="molecule type" value="Genomic_DNA"/>
</dbReference>
<dbReference type="InterPro" id="IPR000182">
    <property type="entry name" value="GNAT_dom"/>
</dbReference>
<gene>
    <name evidence="2" type="ORF">EPI11_13850</name>
</gene>
<reference evidence="2 3" key="1">
    <citation type="submission" date="2019-01" db="EMBL/GenBank/DDBJ databases">
        <title>Flavobacterium sp. nov.,isolated from freshwater.</title>
        <authorList>
            <person name="Zhang R."/>
            <person name="Du Z.-J."/>
        </authorList>
    </citation>
    <scope>NUCLEOTIDE SEQUENCE [LARGE SCALE GENOMIC DNA]</scope>
    <source>
        <strain evidence="2 3">1E403</strain>
    </source>
</reference>
<comment type="caution">
    <text evidence="2">The sequence shown here is derived from an EMBL/GenBank/DDBJ whole genome shotgun (WGS) entry which is preliminary data.</text>
</comment>
<proteinExistence type="predicted"/>
<dbReference type="PROSITE" id="PS51186">
    <property type="entry name" value="GNAT"/>
    <property type="match status" value="1"/>
</dbReference>
<feature type="domain" description="N-acetyltransferase" evidence="1">
    <location>
        <begin position="16"/>
        <end position="180"/>
    </location>
</feature>
<dbReference type="PANTHER" id="PTHR43072:SF52">
    <property type="entry name" value="GCN5-RELATED N-ACETYLTRANSFERASE"/>
    <property type="match status" value="1"/>
</dbReference>
<dbReference type="SUPFAM" id="SSF55729">
    <property type="entry name" value="Acyl-CoA N-acyltransferases (Nat)"/>
    <property type="match status" value="1"/>
</dbReference>
<dbReference type="AlphaFoldDB" id="A0A3S3QHK5"/>
<dbReference type="GO" id="GO:0016747">
    <property type="term" value="F:acyltransferase activity, transferring groups other than amino-acyl groups"/>
    <property type="evidence" value="ECO:0007669"/>
    <property type="project" value="InterPro"/>
</dbReference>
<dbReference type="Pfam" id="PF00583">
    <property type="entry name" value="Acetyltransf_1"/>
    <property type="match status" value="1"/>
</dbReference>
<accession>A0A3S3QHK5</accession>
<evidence type="ECO:0000259" key="1">
    <source>
        <dbReference type="PROSITE" id="PS51186"/>
    </source>
</evidence>
<dbReference type="OrthoDB" id="948250at2"/>